<reference evidence="2 3" key="1">
    <citation type="submission" date="2019-09" db="EMBL/GenBank/DDBJ databases">
        <authorList>
            <person name="Chandra G."/>
            <person name="Truman W A."/>
        </authorList>
    </citation>
    <scope>NUCLEOTIDE SEQUENCE [LARGE SCALE GENOMIC DNA]</scope>
    <source>
        <strain evidence="2">PS631</strain>
    </source>
</reference>
<evidence type="ECO:0000256" key="1">
    <source>
        <dbReference type="SAM" id="MobiDB-lite"/>
    </source>
</evidence>
<evidence type="ECO:0000313" key="2">
    <source>
        <dbReference type="EMBL" id="VVM48604.1"/>
    </source>
</evidence>
<proteinExistence type="predicted"/>
<gene>
    <name evidence="2" type="ORF">PS631_00687</name>
</gene>
<feature type="region of interest" description="Disordered" evidence="1">
    <location>
        <begin position="1"/>
        <end position="24"/>
    </location>
</feature>
<dbReference type="EMBL" id="CABVHF010000001">
    <property type="protein sequence ID" value="VVM48604.1"/>
    <property type="molecule type" value="Genomic_DNA"/>
</dbReference>
<evidence type="ECO:0000313" key="3">
    <source>
        <dbReference type="Proteomes" id="UP000399692"/>
    </source>
</evidence>
<protein>
    <submittedName>
        <fullName evidence="2">Uncharacterized protein</fullName>
    </submittedName>
</protein>
<organism evidence="2 3">
    <name type="scientific">Pseudomonas fluorescens</name>
    <dbReference type="NCBI Taxonomy" id="294"/>
    <lineage>
        <taxon>Bacteria</taxon>
        <taxon>Pseudomonadati</taxon>
        <taxon>Pseudomonadota</taxon>
        <taxon>Gammaproteobacteria</taxon>
        <taxon>Pseudomonadales</taxon>
        <taxon>Pseudomonadaceae</taxon>
        <taxon>Pseudomonas</taxon>
    </lineage>
</organism>
<dbReference type="Proteomes" id="UP000399692">
    <property type="component" value="Unassembled WGS sequence"/>
</dbReference>
<dbReference type="AlphaFoldDB" id="A0A5E6PYF6"/>
<name>A0A5E6PYF6_PSEFL</name>
<sequence length="50" mass="5414">MNMQVRARLRGWAKGPGGGVTAADRRQCQRHLDLVPEATAAVLPQASESR</sequence>
<accession>A0A5E6PYF6</accession>